<keyword evidence="1" id="KW-1133">Transmembrane helix</keyword>
<organism evidence="2 3">
    <name type="scientific">Purpureocillium lilacinum</name>
    <name type="common">Paecilomyces lilacinus</name>
    <dbReference type="NCBI Taxonomy" id="33203"/>
    <lineage>
        <taxon>Eukaryota</taxon>
        <taxon>Fungi</taxon>
        <taxon>Dikarya</taxon>
        <taxon>Ascomycota</taxon>
        <taxon>Pezizomycotina</taxon>
        <taxon>Sordariomycetes</taxon>
        <taxon>Hypocreomycetidae</taxon>
        <taxon>Hypocreales</taxon>
        <taxon>Ophiocordycipitaceae</taxon>
        <taxon>Purpureocillium</taxon>
    </lineage>
</organism>
<gene>
    <name evidence="2" type="ORF">PCL_09571</name>
</gene>
<evidence type="ECO:0000313" key="2">
    <source>
        <dbReference type="EMBL" id="PWI64522.1"/>
    </source>
</evidence>
<feature type="transmembrane region" description="Helical" evidence="1">
    <location>
        <begin position="203"/>
        <end position="222"/>
    </location>
</feature>
<sequence>MGGNSSLSYFELSWAILSTIGLVNSLHGLVVLGIVGFCYIVCVPIAVSAAGALANGLCFYAFYSEHALAGKIAASAVADIAWLKLQVEEAGLSFYSYLVLIAILDWKSRAVFQACYWTLILLIAASKFAILALRVRYLLTSSESVLRIIGRLHIGYFGGIALVEVVSAALLLKHFKTAFRISAVVSLRGGLFRYLMRSTEIRVALLSLIGISRAITYSFQVTAQSATTLAGQFDRFAATLEIMFPVVMYIDILASRLMFADDVQHNSTSLELRSGTVAKRQLQRSNTSGSINLCGNPLAEEGVELGHRERMGKSHSVPSES</sequence>
<feature type="transmembrane region" description="Helical" evidence="1">
    <location>
        <begin position="242"/>
        <end position="259"/>
    </location>
</feature>
<accession>A0A2U3DQJ0</accession>
<dbReference type="EMBL" id="LCWV01000056">
    <property type="protein sequence ID" value="PWI64522.1"/>
    <property type="molecule type" value="Genomic_DNA"/>
</dbReference>
<feature type="transmembrane region" description="Helical" evidence="1">
    <location>
        <begin position="154"/>
        <end position="172"/>
    </location>
</feature>
<dbReference type="Proteomes" id="UP000245956">
    <property type="component" value="Unassembled WGS sequence"/>
</dbReference>
<evidence type="ECO:0000256" key="1">
    <source>
        <dbReference type="SAM" id="Phobius"/>
    </source>
</evidence>
<keyword evidence="1" id="KW-0812">Transmembrane</keyword>
<protein>
    <submittedName>
        <fullName evidence="2">Uncharacterized protein</fullName>
    </submittedName>
</protein>
<proteinExistence type="predicted"/>
<feature type="transmembrane region" description="Helical" evidence="1">
    <location>
        <begin position="110"/>
        <end position="133"/>
    </location>
</feature>
<comment type="caution">
    <text evidence="2">The sequence shown here is derived from an EMBL/GenBank/DDBJ whole genome shotgun (WGS) entry which is preliminary data.</text>
</comment>
<feature type="transmembrane region" description="Helical" evidence="1">
    <location>
        <begin position="39"/>
        <end position="63"/>
    </location>
</feature>
<dbReference type="AlphaFoldDB" id="A0A2U3DQJ0"/>
<evidence type="ECO:0000313" key="3">
    <source>
        <dbReference type="Proteomes" id="UP000245956"/>
    </source>
</evidence>
<name>A0A2U3DQJ0_PURLI</name>
<keyword evidence="1" id="KW-0472">Membrane</keyword>
<reference evidence="2 3" key="1">
    <citation type="journal article" date="2016" name="Front. Microbiol.">
        <title>Genome and transcriptome sequences reveal the specific parasitism of the nematophagous Purpureocillium lilacinum 36-1.</title>
        <authorList>
            <person name="Xie J."/>
            <person name="Li S."/>
            <person name="Mo C."/>
            <person name="Xiao X."/>
            <person name="Peng D."/>
            <person name="Wang G."/>
            <person name="Xiao Y."/>
        </authorList>
    </citation>
    <scope>NUCLEOTIDE SEQUENCE [LARGE SCALE GENOMIC DNA]</scope>
    <source>
        <strain evidence="2 3">36-1</strain>
    </source>
</reference>
<feature type="transmembrane region" description="Helical" evidence="1">
    <location>
        <begin position="12"/>
        <end position="32"/>
    </location>
</feature>